<keyword evidence="4" id="KW-1185">Reference proteome</keyword>
<organism evidence="3 4">
    <name type="scientific">Tulasnella calospora MUT 4182</name>
    <dbReference type="NCBI Taxonomy" id="1051891"/>
    <lineage>
        <taxon>Eukaryota</taxon>
        <taxon>Fungi</taxon>
        <taxon>Dikarya</taxon>
        <taxon>Basidiomycota</taxon>
        <taxon>Agaricomycotina</taxon>
        <taxon>Agaricomycetes</taxon>
        <taxon>Cantharellales</taxon>
        <taxon>Tulasnellaceae</taxon>
        <taxon>Tulasnella</taxon>
    </lineage>
</organism>
<evidence type="ECO:0008006" key="5">
    <source>
        <dbReference type="Google" id="ProtNLM"/>
    </source>
</evidence>
<dbReference type="InterPro" id="IPR025554">
    <property type="entry name" value="DUF4140"/>
</dbReference>
<dbReference type="Pfam" id="PF13598">
    <property type="entry name" value="DUF4139"/>
    <property type="match status" value="1"/>
</dbReference>
<dbReference type="Pfam" id="PF13600">
    <property type="entry name" value="DUF4140"/>
    <property type="match status" value="1"/>
</dbReference>
<dbReference type="Proteomes" id="UP000054248">
    <property type="component" value="Unassembled WGS sequence"/>
</dbReference>
<dbReference type="NCBIfam" id="TIGR02231">
    <property type="entry name" value="mucoidy inhibitor MuiA family protein"/>
    <property type="match status" value="2"/>
</dbReference>
<dbReference type="PANTHER" id="PTHR31005:SF8">
    <property type="entry name" value="DUF4139 DOMAIN-CONTAINING PROTEIN"/>
    <property type="match status" value="1"/>
</dbReference>
<dbReference type="OrthoDB" id="10068793at2759"/>
<dbReference type="EMBL" id="KN823147">
    <property type="protein sequence ID" value="KIO21162.1"/>
    <property type="molecule type" value="Genomic_DNA"/>
</dbReference>
<feature type="domain" description="DUF4140" evidence="2">
    <location>
        <begin position="19"/>
        <end position="114"/>
    </location>
</feature>
<dbReference type="AlphaFoldDB" id="A0A0C3LI98"/>
<dbReference type="HOGENOM" id="CLU_010457_2_0_1"/>
<name>A0A0C3LI98_9AGAM</name>
<evidence type="ECO:0000313" key="4">
    <source>
        <dbReference type="Proteomes" id="UP000054248"/>
    </source>
</evidence>
<evidence type="ECO:0000259" key="1">
    <source>
        <dbReference type="Pfam" id="PF13598"/>
    </source>
</evidence>
<sequence length="674" mass="72360">MTGSTTICIDANEFPVSSVVVFRTQAEVARSFPIELQAGNNDIEIKGLPSAIQQDSLRIQGVGKDVTLLDHAISSTPTPYQFSSNEPVKVKELRATKKAAEAELKILTAQADVLLGYSNSMTAEHVKPEAFMEYLAVFGQAGVQNVDAVKQKEKEIEEIDAQIKKELEASRTSSERNEHLRSTIISVVLNSETELKAAELRITYVVNGASWTPAYEIRATTDTNGQLNKTVALHYKAAITQSTGEDWKNTKLTLNTTSPALARAILPHSGLKIQPGAAPNGQNGGFPDRFNKGGLAAHQMNMLPQLQQQQQFQQQRQMQQQSQAVPGQHIVMPPQQPVLTTYPSIQPGYTGQPLQPQQHAPIVLVPHQQQAQAGSFGSTAPYAGVVPSGVPLPGSVFVTSMAASDGPPVIGGYSELAGAPSVDPATMGDAAFNYADAVAESTAVSATYKIEGKATIFSGIATHKVVISTSTVLPIEVYVVTMPRVQPWAGLQAKINNTTTEPLLAGPASIFNDDSYVSSTQMPLVSPGDSFICSLGMDNKITVSFAHKDGNVVINNIPFAGNTESVLSTNTIKVKNNRNVPISRLIVRDAVPVGQDPVKVLLKTPAELATVASVDATVKVAEGAVARWSKEKANSREEGLVEWVLDDIKSGEEKKVELAWSVEVPQGFKWSYTF</sequence>
<dbReference type="InterPro" id="IPR037291">
    <property type="entry name" value="DUF4139"/>
</dbReference>
<reference evidence="3 4" key="1">
    <citation type="submission" date="2014-04" db="EMBL/GenBank/DDBJ databases">
        <authorList>
            <consortium name="DOE Joint Genome Institute"/>
            <person name="Kuo A."/>
            <person name="Girlanda M."/>
            <person name="Perotto S."/>
            <person name="Kohler A."/>
            <person name="Nagy L.G."/>
            <person name="Floudas D."/>
            <person name="Copeland A."/>
            <person name="Barry K.W."/>
            <person name="Cichocki N."/>
            <person name="Veneault-Fourrey C."/>
            <person name="LaButti K."/>
            <person name="Lindquist E.A."/>
            <person name="Lipzen A."/>
            <person name="Lundell T."/>
            <person name="Morin E."/>
            <person name="Murat C."/>
            <person name="Sun H."/>
            <person name="Tunlid A."/>
            <person name="Henrissat B."/>
            <person name="Grigoriev I.V."/>
            <person name="Hibbett D.S."/>
            <person name="Martin F."/>
            <person name="Nordberg H.P."/>
            <person name="Cantor M.N."/>
            <person name="Hua S.X."/>
        </authorList>
    </citation>
    <scope>NUCLEOTIDE SEQUENCE [LARGE SCALE GENOMIC DNA]</scope>
    <source>
        <strain evidence="3 4">MUT 4182</strain>
    </source>
</reference>
<reference evidence="4" key="2">
    <citation type="submission" date="2015-01" db="EMBL/GenBank/DDBJ databases">
        <title>Evolutionary Origins and Diversification of the Mycorrhizal Mutualists.</title>
        <authorList>
            <consortium name="DOE Joint Genome Institute"/>
            <consortium name="Mycorrhizal Genomics Consortium"/>
            <person name="Kohler A."/>
            <person name="Kuo A."/>
            <person name="Nagy L.G."/>
            <person name="Floudas D."/>
            <person name="Copeland A."/>
            <person name="Barry K.W."/>
            <person name="Cichocki N."/>
            <person name="Veneault-Fourrey C."/>
            <person name="LaButti K."/>
            <person name="Lindquist E.A."/>
            <person name="Lipzen A."/>
            <person name="Lundell T."/>
            <person name="Morin E."/>
            <person name="Murat C."/>
            <person name="Riley R."/>
            <person name="Ohm R."/>
            <person name="Sun H."/>
            <person name="Tunlid A."/>
            <person name="Henrissat B."/>
            <person name="Grigoriev I.V."/>
            <person name="Hibbett D.S."/>
            <person name="Martin F."/>
        </authorList>
    </citation>
    <scope>NUCLEOTIDE SEQUENCE [LARGE SCALE GENOMIC DNA]</scope>
    <source>
        <strain evidence="4">MUT 4182</strain>
    </source>
</reference>
<protein>
    <recommendedName>
        <fullName evidence="5">DUF4139 domain-containing protein</fullName>
    </recommendedName>
</protein>
<feature type="domain" description="DUF4139" evidence="1">
    <location>
        <begin position="200"/>
        <end position="666"/>
    </location>
</feature>
<dbReference type="InterPro" id="IPR011935">
    <property type="entry name" value="CHP02231"/>
</dbReference>
<accession>A0A0C3LI98</accession>
<dbReference type="STRING" id="1051891.A0A0C3LI98"/>
<evidence type="ECO:0000259" key="2">
    <source>
        <dbReference type="Pfam" id="PF13600"/>
    </source>
</evidence>
<gene>
    <name evidence="3" type="ORF">M407DRAFT_29220</name>
</gene>
<proteinExistence type="predicted"/>
<evidence type="ECO:0000313" key="3">
    <source>
        <dbReference type="EMBL" id="KIO21162.1"/>
    </source>
</evidence>
<dbReference type="PANTHER" id="PTHR31005">
    <property type="entry name" value="DUF4139 DOMAIN-CONTAINING PROTEIN"/>
    <property type="match status" value="1"/>
</dbReference>